<dbReference type="EMBL" id="BLXT01003184">
    <property type="protein sequence ID" value="GFO01094.1"/>
    <property type="molecule type" value="Genomic_DNA"/>
</dbReference>
<dbReference type="AlphaFoldDB" id="A0AAV4A4E6"/>
<proteinExistence type="predicted"/>
<dbReference type="Proteomes" id="UP000735302">
    <property type="component" value="Unassembled WGS sequence"/>
</dbReference>
<evidence type="ECO:0000313" key="2">
    <source>
        <dbReference type="Proteomes" id="UP000735302"/>
    </source>
</evidence>
<accession>A0AAV4A4E6</accession>
<reference evidence="1 2" key="1">
    <citation type="journal article" date="2021" name="Elife">
        <title>Chloroplast acquisition without the gene transfer in kleptoplastic sea slugs, Plakobranchus ocellatus.</title>
        <authorList>
            <person name="Maeda T."/>
            <person name="Takahashi S."/>
            <person name="Yoshida T."/>
            <person name="Shimamura S."/>
            <person name="Takaki Y."/>
            <person name="Nagai Y."/>
            <person name="Toyoda A."/>
            <person name="Suzuki Y."/>
            <person name="Arimoto A."/>
            <person name="Ishii H."/>
            <person name="Satoh N."/>
            <person name="Nishiyama T."/>
            <person name="Hasebe M."/>
            <person name="Maruyama T."/>
            <person name="Minagawa J."/>
            <person name="Obokata J."/>
            <person name="Shigenobu S."/>
        </authorList>
    </citation>
    <scope>NUCLEOTIDE SEQUENCE [LARGE SCALE GENOMIC DNA]</scope>
</reference>
<protein>
    <submittedName>
        <fullName evidence="1">Uncharacterized protein</fullName>
    </submittedName>
</protein>
<sequence>MRRYASSTRSYLFINTLFHLMAVQIQLWKVTCNSREHSVNSSFLYRPQILDLDKACKSLFSLSFLYRPQILDLAKACKPLFSLSFLYRPQILDLDKACKPLFSLSFLYRPQILDLAKACKPLFSLSFLYRPQILDLDKACKRLFSSPQIEKSSLGHFSYYQPHDVIPLSQFLSFSPLLFLFLRVP</sequence>
<gene>
    <name evidence="1" type="ORF">PoB_002759900</name>
</gene>
<comment type="caution">
    <text evidence="1">The sequence shown here is derived from an EMBL/GenBank/DDBJ whole genome shotgun (WGS) entry which is preliminary data.</text>
</comment>
<organism evidence="1 2">
    <name type="scientific">Plakobranchus ocellatus</name>
    <dbReference type="NCBI Taxonomy" id="259542"/>
    <lineage>
        <taxon>Eukaryota</taxon>
        <taxon>Metazoa</taxon>
        <taxon>Spiralia</taxon>
        <taxon>Lophotrochozoa</taxon>
        <taxon>Mollusca</taxon>
        <taxon>Gastropoda</taxon>
        <taxon>Heterobranchia</taxon>
        <taxon>Euthyneura</taxon>
        <taxon>Panpulmonata</taxon>
        <taxon>Sacoglossa</taxon>
        <taxon>Placobranchoidea</taxon>
        <taxon>Plakobranchidae</taxon>
        <taxon>Plakobranchus</taxon>
    </lineage>
</organism>
<name>A0AAV4A4E6_9GAST</name>
<keyword evidence="2" id="KW-1185">Reference proteome</keyword>
<evidence type="ECO:0000313" key="1">
    <source>
        <dbReference type="EMBL" id="GFO01094.1"/>
    </source>
</evidence>